<accession>A0ABQ1HY04</accession>
<evidence type="ECO:0000256" key="1">
    <source>
        <dbReference type="ARBA" id="ARBA00023015"/>
    </source>
</evidence>
<dbReference type="Gene3D" id="1.10.10.10">
    <property type="entry name" value="Winged helix-like DNA-binding domain superfamily/Winged helix DNA-binding domain"/>
    <property type="match status" value="1"/>
</dbReference>
<keyword evidence="6" id="KW-1185">Reference proteome</keyword>
<sequence length="239" mass="26825">MANEFAMIEGASRSLHLQVAREIAKRILSGALPQNSIIPSEMELCEQFGVSRTALREAIKHLSSKGLLESRPKIGTRVKSREHWNMLDSQLLSWMAGLGDVNKTLNEFLALRRAIEPEAAALAAKYASAEQRMKLSEFYQQMLSLMNSDAPSEWFAADLQFHRLIYLATGNNFYIPFANVLQVMYQGFAGHFSQDDDESMKLHTAIYQAIMAGDEAKARQSCLALLKLTTQRIPELELA</sequence>
<dbReference type="SMART" id="SM00895">
    <property type="entry name" value="FCD"/>
    <property type="match status" value="1"/>
</dbReference>
<evidence type="ECO:0000313" key="6">
    <source>
        <dbReference type="Proteomes" id="UP000651977"/>
    </source>
</evidence>
<evidence type="ECO:0000313" key="5">
    <source>
        <dbReference type="EMBL" id="GGA94591.1"/>
    </source>
</evidence>
<reference evidence="6" key="1">
    <citation type="journal article" date="2019" name="Int. J. Syst. Evol. Microbiol.">
        <title>The Global Catalogue of Microorganisms (GCM) 10K type strain sequencing project: providing services to taxonomists for standard genome sequencing and annotation.</title>
        <authorList>
            <consortium name="The Broad Institute Genomics Platform"/>
            <consortium name="The Broad Institute Genome Sequencing Center for Infectious Disease"/>
            <person name="Wu L."/>
            <person name="Ma J."/>
        </authorList>
    </citation>
    <scope>NUCLEOTIDE SEQUENCE [LARGE SCALE GENOMIC DNA]</scope>
    <source>
        <strain evidence="6">CGMCC 1.10131</strain>
    </source>
</reference>
<organism evidence="5 6">
    <name type="scientific">Agarivorans gilvus</name>
    <dbReference type="NCBI Taxonomy" id="680279"/>
    <lineage>
        <taxon>Bacteria</taxon>
        <taxon>Pseudomonadati</taxon>
        <taxon>Pseudomonadota</taxon>
        <taxon>Gammaproteobacteria</taxon>
        <taxon>Alteromonadales</taxon>
        <taxon>Alteromonadaceae</taxon>
        <taxon>Agarivorans</taxon>
    </lineage>
</organism>
<dbReference type="Proteomes" id="UP000651977">
    <property type="component" value="Unassembled WGS sequence"/>
</dbReference>
<feature type="domain" description="HTH gntR-type" evidence="4">
    <location>
        <begin position="13"/>
        <end position="81"/>
    </location>
</feature>
<dbReference type="InterPro" id="IPR000524">
    <property type="entry name" value="Tscrpt_reg_HTH_GntR"/>
</dbReference>
<dbReference type="InterPro" id="IPR036388">
    <property type="entry name" value="WH-like_DNA-bd_sf"/>
</dbReference>
<comment type="caution">
    <text evidence="5">The sequence shown here is derived from an EMBL/GenBank/DDBJ whole genome shotgun (WGS) entry which is preliminary data.</text>
</comment>
<dbReference type="InterPro" id="IPR036390">
    <property type="entry name" value="WH_DNA-bd_sf"/>
</dbReference>
<dbReference type="InterPro" id="IPR011711">
    <property type="entry name" value="GntR_C"/>
</dbReference>
<dbReference type="Gene3D" id="1.20.120.530">
    <property type="entry name" value="GntR ligand-binding domain-like"/>
    <property type="match status" value="1"/>
</dbReference>
<dbReference type="PANTHER" id="PTHR43537">
    <property type="entry name" value="TRANSCRIPTIONAL REGULATOR, GNTR FAMILY"/>
    <property type="match status" value="1"/>
</dbReference>
<dbReference type="PANTHER" id="PTHR43537:SF44">
    <property type="entry name" value="GNTR FAMILY REGULATORY PROTEIN"/>
    <property type="match status" value="1"/>
</dbReference>
<dbReference type="EMBL" id="BMDY01000002">
    <property type="protein sequence ID" value="GGA94591.1"/>
    <property type="molecule type" value="Genomic_DNA"/>
</dbReference>
<keyword evidence="3" id="KW-0804">Transcription</keyword>
<keyword evidence="2" id="KW-0238">DNA-binding</keyword>
<dbReference type="SUPFAM" id="SSF46785">
    <property type="entry name" value="Winged helix' DNA-binding domain"/>
    <property type="match status" value="1"/>
</dbReference>
<dbReference type="Pfam" id="PF00392">
    <property type="entry name" value="GntR"/>
    <property type="match status" value="1"/>
</dbReference>
<dbReference type="Pfam" id="PF07729">
    <property type="entry name" value="FCD"/>
    <property type="match status" value="1"/>
</dbReference>
<dbReference type="RefSeq" id="WP_055731445.1">
    <property type="nucleotide sequence ID" value="NZ_BMDY01000002.1"/>
</dbReference>
<protein>
    <submittedName>
        <fullName evidence="5">GntR family transcriptional regulator</fullName>
    </submittedName>
</protein>
<dbReference type="InterPro" id="IPR008920">
    <property type="entry name" value="TF_FadR/GntR_C"/>
</dbReference>
<name>A0ABQ1HY04_9ALTE</name>
<dbReference type="PROSITE" id="PS50949">
    <property type="entry name" value="HTH_GNTR"/>
    <property type="match status" value="1"/>
</dbReference>
<dbReference type="CDD" id="cd07377">
    <property type="entry name" value="WHTH_GntR"/>
    <property type="match status" value="1"/>
</dbReference>
<evidence type="ECO:0000256" key="2">
    <source>
        <dbReference type="ARBA" id="ARBA00023125"/>
    </source>
</evidence>
<gene>
    <name evidence="5" type="ORF">GCM10007414_04160</name>
</gene>
<proteinExistence type="predicted"/>
<keyword evidence="1" id="KW-0805">Transcription regulation</keyword>
<evidence type="ECO:0000256" key="3">
    <source>
        <dbReference type="ARBA" id="ARBA00023163"/>
    </source>
</evidence>
<dbReference type="SUPFAM" id="SSF48008">
    <property type="entry name" value="GntR ligand-binding domain-like"/>
    <property type="match status" value="1"/>
</dbReference>
<dbReference type="SMART" id="SM00345">
    <property type="entry name" value="HTH_GNTR"/>
    <property type="match status" value="1"/>
</dbReference>
<evidence type="ECO:0000259" key="4">
    <source>
        <dbReference type="PROSITE" id="PS50949"/>
    </source>
</evidence>
<dbReference type="PRINTS" id="PR00035">
    <property type="entry name" value="HTHGNTR"/>
</dbReference>